<dbReference type="PANTHER" id="PTHR24198">
    <property type="entry name" value="ANKYRIN REPEAT AND PROTEIN KINASE DOMAIN-CONTAINING PROTEIN"/>
    <property type="match status" value="1"/>
</dbReference>
<keyword evidence="2 3" id="KW-0040">ANK repeat</keyword>
<dbReference type="SUPFAM" id="SSF48403">
    <property type="entry name" value="Ankyrin repeat"/>
    <property type="match status" value="1"/>
</dbReference>
<evidence type="ECO:0000313" key="6">
    <source>
        <dbReference type="Proteomes" id="UP001360560"/>
    </source>
</evidence>
<feature type="compositionally biased region" description="Polar residues" evidence="4">
    <location>
        <begin position="518"/>
        <end position="534"/>
    </location>
</feature>
<feature type="repeat" description="ANK" evidence="3">
    <location>
        <begin position="107"/>
        <end position="139"/>
    </location>
</feature>
<evidence type="ECO:0000256" key="2">
    <source>
        <dbReference type="ARBA" id="ARBA00023043"/>
    </source>
</evidence>
<feature type="compositionally biased region" description="Polar residues" evidence="4">
    <location>
        <begin position="321"/>
        <end position="338"/>
    </location>
</feature>
<dbReference type="PROSITE" id="PS50088">
    <property type="entry name" value="ANK_REPEAT"/>
    <property type="match status" value="2"/>
</dbReference>
<proteinExistence type="predicted"/>
<dbReference type="RefSeq" id="XP_064854273.1">
    <property type="nucleotide sequence ID" value="XM_064998201.1"/>
</dbReference>
<feature type="region of interest" description="Disordered" evidence="4">
    <location>
        <begin position="315"/>
        <end position="381"/>
    </location>
</feature>
<feature type="region of interest" description="Disordered" evidence="4">
    <location>
        <begin position="277"/>
        <end position="301"/>
    </location>
</feature>
<dbReference type="PROSITE" id="PS50297">
    <property type="entry name" value="ANK_REP_REGION"/>
    <property type="match status" value="2"/>
</dbReference>
<name>A0AAV5QRR4_9ASCO</name>
<accession>A0AAV5QRR4</accession>
<feature type="compositionally biased region" description="Low complexity" evidence="4">
    <location>
        <begin position="576"/>
        <end position="585"/>
    </location>
</feature>
<evidence type="ECO:0000313" key="5">
    <source>
        <dbReference type="EMBL" id="GMM37277.1"/>
    </source>
</evidence>
<keyword evidence="6" id="KW-1185">Reference proteome</keyword>
<dbReference type="Pfam" id="PF12796">
    <property type="entry name" value="Ank_2"/>
    <property type="match status" value="1"/>
</dbReference>
<dbReference type="EMBL" id="BTFZ01000011">
    <property type="protein sequence ID" value="GMM37277.1"/>
    <property type="molecule type" value="Genomic_DNA"/>
</dbReference>
<dbReference type="InterPro" id="IPR036770">
    <property type="entry name" value="Ankyrin_rpt-contain_sf"/>
</dbReference>
<dbReference type="PANTHER" id="PTHR24198:SF165">
    <property type="entry name" value="ANKYRIN REPEAT-CONTAINING PROTEIN-RELATED"/>
    <property type="match status" value="1"/>
</dbReference>
<dbReference type="InterPro" id="IPR002110">
    <property type="entry name" value="Ankyrin_rpt"/>
</dbReference>
<feature type="repeat" description="ANK" evidence="3">
    <location>
        <begin position="140"/>
        <end position="172"/>
    </location>
</feature>
<feature type="region of interest" description="Disordered" evidence="4">
    <location>
        <begin position="614"/>
        <end position="645"/>
    </location>
</feature>
<feature type="compositionally biased region" description="Pro residues" evidence="4">
    <location>
        <begin position="345"/>
        <end position="354"/>
    </location>
</feature>
<protein>
    <submittedName>
        <fullName evidence="5">Avo2 protein</fullName>
    </submittedName>
</protein>
<comment type="caution">
    <text evidence="5">The sequence shown here is derived from an EMBL/GenBank/DDBJ whole genome shotgun (WGS) entry which is preliminary data.</text>
</comment>
<feature type="compositionally biased region" description="Polar residues" evidence="4">
    <location>
        <begin position="362"/>
        <end position="376"/>
    </location>
</feature>
<feature type="compositionally biased region" description="Acidic residues" evidence="4">
    <location>
        <begin position="617"/>
        <end position="636"/>
    </location>
</feature>
<dbReference type="Gene3D" id="1.25.40.20">
    <property type="entry name" value="Ankyrin repeat-containing domain"/>
    <property type="match status" value="1"/>
</dbReference>
<evidence type="ECO:0000256" key="3">
    <source>
        <dbReference type="PROSITE-ProRule" id="PRU00023"/>
    </source>
</evidence>
<evidence type="ECO:0000256" key="4">
    <source>
        <dbReference type="SAM" id="MobiDB-lite"/>
    </source>
</evidence>
<gene>
    <name evidence="5" type="ORF">DASC09_046020</name>
</gene>
<reference evidence="5 6" key="1">
    <citation type="journal article" date="2023" name="Elife">
        <title>Identification of key yeast species and microbe-microbe interactions impacting larval growth of Drosophila in the wild.</title>
        <authorList>
            <person name="Mure A."/>
            <person name="Sugiura Y."/>
            <person name="Maeda R."/>
            <person name="Honda K."/>
            <person name="Sakurai N."/>
            <person name="Takahashi Y."/>
            <person name="Watada M."/>
            <person name="Katoh T."/>
            <person name="Gotoh A."/>
            <person name="Gotoh Y."/>
            <person name="Taniguchi I."/>
            <person name="Nakamura K."/>
            <person name="Hayashi T."/>
            <person name="Katayama T."/>
            <person name="Uemura T."/>
            <person name="Hattori Y."/>
        </authorList>
    </citation>
    <scope>NUCLEOTIDE SEQUENCE [LARGE SCALE GENOMIC DNA]</scope>
    <source>
        <strain evidence="5 6">SC-9</strain>
    </source>
</reference>
<dbReference type="SMART" id="SM00248">
    <property type="entry name" value="ANK"/>
    <property type="match status" value="5"/>
</dbReference>
<organism evidence="5 6">
    <name type="scientific">Saccharomycopsis crataegensis</name>
    <dbReference type="NCBI Taxonomy" id="43959"/>
    <lineage>
        <taxon>Eukaryota</taxon>
        <taxon>Fungi</taxon>
        <taxon>Dikarya</taxon>
        <taxon>Ascomycota</taxon>
        <taxon>Saccharomycotina</taxon>
        <taxon>Saccharomycetes</taxon>
        <taxon>Saccharomycopsidaceae</taxon>
        <taxon>Saccharomycopsis</taxon>
    </lineage>
</organism>
<evidence type="ECO:0000256" key="1">
    <source>
        <dbReference type="ARBA" id="ARBA00022737"/>
    </source>
</evidence>
<keyword evidence="1" id="KW-0677">Repeat</keyword>
<dbReference type="Proteomes" id="UP001360560">
    <property type="component" value="Unassembled WGS sequence"/>
</dbReference>
<sequence>MLDVRLRLRDAIIAGNVVVVKRLLRRFPQHLKNINPDNGWSSLHYAGYYGHYILCTHLVSLGHDRDEISLNFENNAPIHTTVLSGNHQTLLMILQAFPDSLDLKGEKLRSPLHMAAVLNFGNCVDMLIEKGANINAIDLLGNTPLHLAMMYGSKECIKSLMVHNAYIDIRNAEGWLPVEVARDLATEQWFNELKEELISTKYKPVSVIDIKRSATLPSDSMSPISSPSYNIFSNYQSAISNVSSASSISQPTFQKITRTNSDLDKLLEKPITDFTINYKPAKSSPKGRKHSNSSPGVLSSFHDRESILLADDSIEEEPHSPTASGSPSTIHSNSTSELGSMVSPLFPPSIPPAPGNFLPSPGRSTGNYEQTNSGGSSPLKPVEFVSKRQTERKVRVAPVKIITQTRPARSNSNEVYNSRKIISQTRMHSNSVGSQSLHNAIINIGINGPTGGLSVLAASPKLKGSKSSSVLNSPEKDTKQQNLLLSANGTRSRASSVQNMINTPGRYRSNTILSYNSAVSDSKSKQSTTNNTPKNIVIGGFQDNRGGNKRPDVAFSGAADQQELSSEPPQLERRSSNSLNDLMCDLNNNNDITDKYKNENSHDSSLGTHIIQHSDDEHADDSGTDVDSSDGEEDGGESPTRQTARAFNNILVPRNKIFVNGDEVHGDETNTNITFNPTSVSNSLSPEKIVGDQLNFAVKNLRNTPAHQELAKFYSPNIVNDDSQAQFASIDEFSGVSSGLSTAHDAVNPFMEPKDIIGETYRRQNGSNSSLGNHHENASSEHFDDMGLVIGAGGSKRSSILAVPIMSMQRRRIEDSDDGD</sequence>
<dbReference type="AlphaFoldDB" id="A0AAV5QRR4"/>
<dbReference type="GeneID" id="90075252"/>
<feature type="region of interest" description="Disordered" evidence="4">
    <location>
        <begin position="518"/>
        <end position="585"/>
    </location>
</feature>